<organism evidence="7 8">
    <name type="scientific">Rhodococcus erythropolis</name>
    <name type="common">Arthrobacter picolinophilus</name>
    <dbReference type="NCBI Taxonomy" id="1833"/>
    <lineage>
        <taxon>Bacteria</taxon>
        <taxon>Bacillati</taxon>
        <taxon>Actinomycetota</taxon>
        <taxon>Actinomycetes</taxon>
        <taxon>Mycobacteriales</taxon>
        <taxon>Nocardiaceae</taxon>
        <taxon>Rhodococcus</taxon>
        <taxon>Rhodococcus erythropolis group</taxon>
    </lineage>
</organism>
<dbReference type="AlphaFoldDB" id="A0A5P3G4Z0"/>
<dbReference type="RefSeq" id="WP_030535952.1">
    <property type="nucleotide sequence ID" value="NZ_AP018733.1"/>
</dbReference>
<proteinExistence type="predicted"/>
<dbReference type="Pfam" id="PF00012">
    <property type="entry name" value="HSP70"/>
    <property type="match status" value="1"/>
</dbReference>
<dbReference type="Proteomes" id="UP000502345">
    <property type="component" value="Chromosome"/>
</dbReference>
<keyword evidence="1" id="KW-0547">Nucleotide-binding</keyword>
<keyword evidence="6" id="KW-0472">Membrane</keyword>
<evidence type="ECO:0000256" key="4">
    <source>
        <dbReference type="SAM" id="Coils"/>
    </source>
</evidence>
<evidence type="ECO:0000256" key="6">
    <source>
        <dbReference type="SAM" id="Phobius"/>
    </source>
</evidence>
<keyword evidence="6" id="KW-0812">Transmembrane</keyword>
<dbReference type="InterPro" id="IPR043129">
    <property type="entry name" value="ATPase_NBD"/>
</dbReference>
<feature type="region of interest" description="Disordered" evidence="5">
    <location>
        <begin position="343"/>
        <end position="373"/>
    </location>
</feature>
<keyword evidence="4" id="KW-0175">Coiled coil</keyword>
<gene>
    <name evidence="7" type="ORF">G9444_1483</name>
</gene>
<evidence type="ECO:0000256" key="3">
    <source>
        <dbReference type="ARBA" id="ARBA00023186"/>
    </source>
</evidence>
<feature type="compositionally biased region" description="Low complexity" evidence="5">
    <location>
        <begin position="454"/>
        <end position="492"/>
    </location>
</feature>
<feature type="coiled-coil region" evidence="4">
    <location>
        <begin position="203"/>
        <end position="230"/>
    </location>
</feature>
<feature type="region of interest" description="Disordered" evidence="5">
    <location>
        <begin position="406"/>
        <end position="509"/>
    </location>
</feature>
<dbReference type="Gene3D" id="3.90.640.10">
    <property type="entry name" value="Actin, Chain A, domain 4"/>
    <property type="match status" value="1"/>
</dbReference>
<protein>
    <submittedName>
        <fullName evidence="7">Uncharacterized protein</fullName>
    </submittedName>
</protein>
<evidence type="ECO:0000256" key="1">
    <source>
        <dbReference type="ARBA" id="ARBA00022741"/>
    </source>
</evidence>
<name>A0A5P3G4Z0_RHOER</name>
<dbReference type="PANTHER" id="PTHR42749">
    <property type="entry name" value="CELL SHAPE-DETERMINING PROTEIN MREB"/>
    <property type="match status" value="1"/>
</dbReference>
<evidence type="ECO:0000256" key="2">
    <source>
        <dbReference type="ARBA" id="ARBA00022840"/>
    </source>
</evidence>
<evidence type="ECO:0000313" key="7">
    <source>
        <dbReference type="EMBL" id="QIP38727.1"/>
    </source>
</evidence>
<sequence>MAAGLGISIGSATLVAVTDGSTGETQQVRLPSALQLDDGSVITGFVERVGDPIPILAADGTEYRGEALAATAVGALVGQAGGEEGPAVVLAHPVGWNRHTARTMESALDDAGVHGATLVAEPAAVMAWLAASGNAANDGLTVVYDLGARSLDVTMMSTTGGRSEIFGKPLRSEDIGGDEFDHLVTVHLLDAVSDHFAALDPFAPETIAALETLREQARAAKEELSTETETVARVTLPGAVSDIRLVRSELEDLIRPALTESVALVRESLRSAGVESSDVNQVVLAGGSSSIPLVAELLSAELRVPVIADADPASCAASGAAALALDARDSQVPAAATAVIPAEPSRKPAPVPAFSTPLLAEPTEEENTATRRSSRVGVVAAVVGAFIVLAAGGLGIGTAMDKINVPSSSADTTSESTSSTASTTPGSTPGSTTAAEAAGNGSTTANNVTQNNQPGSPAAAGGSTTAPGAVPVAGAPAGSAPAPGETAQSAPAPAAPGAPAPAPAPAPGAGVGTGIGDAATGIGNGVGGLVNGVGDGVGGVVGGLGNVVGGVGNVVGGVVGGVTAPIR</sequence>
<dbReference type="SUPFAM" id="SSF53067">
    <property type="entry name" value="Actin-like ATPase domain"/>
    <property type="match status" value="1"/>
</dbReference>
<dbReference type="Gene3D" id="3.30.420.40">
    <property type="match status" value="2"/>
</dbReference>
<keyword evidence="2" id="KW-0067">ATP-binding</keyword>
<feature type="compositionally biased region" description="Polar residues" evidence="5">
    <location>
        <begin position="440"/>
        <end position="453"/>
    </location>
</feature>
<dbReference type="GO" id="GO:0005524">
    <property type="term" value="F:ATP binding"/>
    <property type="evidence" value="ECO:0007669"/>
    <property type="project" value="UniProtKB-KW"/>
</dbReference>
<accession>A0A5P3G4Z0</accession>
<dbReference type="PANTHER" id="PTHR42749:SF1">
    <property type="entry name" value="CELL SHAPE-DETERMINING PROTEIN MREB"/>
    <property type="match status" value="1"/>
</dbReference>
<dbReference type="GO" id="GO:0140662">
    <property type="term" value="F:ATP-dependent protein folding chaperone"/>
    <property type="evidence" value="ECO:0007669"/>
    <property type="project" value="InterPro"/>
</dbReference>
<dbReference type="EMBL" id="CP050124">
    <property type="protein sequence ID" value="QIP38727.1"/>
    <property type="molecule type" value="Genomic_DNA"/>
</dbReference>
<keyword evidence="6" id="KW-1133">Transmembrane helix</keyword>
<dbReference type="InterPro" id="IPR013126">
    <property type="entry name" value="Hsp_70_fam"/>
</dbReference>
<feature type="compositionally biased region" description="Low complexity" evidence="5">
    <location>
        <begin position="406"/>
        <end position="435"/>
    </location>
</feature>
<reference evidence="7 8" key="1">
    <citation type="submission" date="2020-03" db="EMBL/GenBank/DDBJ databases">
        <title>Screen low temperature-resistant strains for efficient degradation of petroleum hydrocarbons under the low temperature.</title>
        <authorList>
            <person name="Wang Y."/>
            <person name="Chen J."/>
        </authorList>
    </citation>
    <scope>NUCLEOTIDE SEQUENCE [LARGE SCALE GENOMIC DNA]</scope>
    <source>
        <strain evidence="7 8">KB1</strain>
    </source>
</reference>
<feature type="transmembrane region" description="Helical" evidence="6">
    <location>
        <begin position="376"/>
        <end position="396"/>
    </location>
</feature>
<evidence type="ECO:0000313" key="8">
    <source>
        <dbReference type="Proteomes" id="UP000502345"/>
    </source>
</evidence>
<keyword evidence="3" id="KW-0143">Chaperone</keyword>
<feature type="compositionally biased region" description="Pro residues" evidence="5">
    <location>
        <begin position="493"/>
        <end position="506"/>
    </location>
</feature>
<evidence type="ECO:0000256" key="5">
    <source>
        <dbReference type="SAM" id="MobiDB-lite"/>
    </source>
</evidence>